<dbReference type="SMART" id="SM00724">
    <property type="entry name" value="TLC"/>
    <property type="match status" value="1"/>
</dbReference>
<comment type="subcellular location">
    <subcellularLocation>
        <location evidence="1">Membrane</location>
        <topology evidence="1">Multi-pass membrane protein</topology>
    </subcellularLocation>
</comment>
<evidence type="ECO:0000259" key="7">
    <source>
        <dbReference type="PROSITE" id="PS50922"/>
    </source>
</evidence>
<dbReference type="EMBL" id="CAJOBE010003484">
    <property type="protein sequence ID" value="CAF3883311.1"/>
    <property type="molecule type" value="Genomic_DNA"/>
</dbReference>
<dbReference type="Pfam" id="PF03798">
    <property type="entry name" value="TRAM_LAG1_CLN8"/>
    <property type="match status" value="1"/>
</dbReference>
<evidence type="ECO:0000256" key="2">
    <source>
        <dbReference type="ARBA" id="ARBA00022692"/>
    </source>
</evidence>
<evidence type="ECO:0000313" key="8">
    <source>
        <dbReference type="EMBL" id="CAF1063980.1"/>
    </source>
</evidence>
<dbReference type="EMBL" id="CAJNOU010001422">
    <property type="protein sequence ID" value="CAF1201865.1"/>
    <property type="molecule type" value="Genomic_DNA"/>
</dbReference>
<proteinExistence type="predicted"/>
<feature type="transmembrane region" description="Helical" evidence="6">
    <location>
        <begin position="124"/>
        <end position="143"/>
    </location>
</feature>
<feature type="transmembrane region" description="Helical" evidence="6">
    <location>
        <begin position="52"/>
        <end position="74"/>
    </location>
</feature>
<dbReference type="PANTHER" id="PTHR13439:SF0">
    <property type="entry name" value="TOPOISOMERASE I DAMAGE AFFECTED PROTEIN 4"/>
    <property type="match status" value="1"/>
</dbReference>
<sequence>MLLDNLDRTEYLGNTPSQDVPILTLIFLSTIAHSLLYYFLPSSWTPSIKSYVVSTFHAAICVLSVMNFFVRYSVNLKQINRIAGGGIYGTGDEIMTYSICYSFGYFIYDLLLMLSDKSLRTKSALIHHIIVLVGFFSGIMNGICHSCHFYLLGEEFSTISLNLKAIYQTRPRLHKIFGYLFVISFVCCRLIYGSIICGYAFRAAPQFIRMASSVGDIKSVIIGLSQAGLCILSRILNFYWFNLILQKLIHLQSSKKQKSL</sequence>
<dbReference type="Proteomes" id="UP000663889">
    <property type="component" value="Unassembled WGS sequence"/>
</dbReference>
<evidence type="ECO:0000313" key="9">
    <source>
        <dbReference type="EMBL" id="CAF1097168.1"/>
    </source>
</evidence>
<feature type="transmembrane region" description="Helical" evidence="6">
    <location>
        <begin position="179"/>
        <end position="201"/>
    </location>
</feature>
<feature type="transmembrane region" description="Helical" evidence="6">
    <location>
        <begin position="94"/>
        <end position="112"/>
    </location>
</feature>
<dbReference type="Proteomes" id="UP000663823">
    <property type="component" value="Unassembled WGS sequence"/>
</dbReference>
<dbReference type="Proteomes" id="UP000663836">
    <property type="component" value="Unassembled WGS sequence"/>
</dbReference>
<dbReference type="EMBL" id="CAJOAX010007685">
    <property type="protein sequence ID" value="CAF4015558.1"/>
    <property type="molecule type" value="Genomic_DNA"/>
</dbReference>
<protein>
    <recommendedName>
        <fullName evidence="7">TLC domain-containing protein</fullName>
    </recommendedName>
</protein>
<evidence type="ECO:0000313" key="10">
    <source>
        <dbReference type="EMBL" id="CAF1201865.1"/>
    </source>
</evidence>
<evidence type="ECO:0000256" key="6">
    <source>
        <dbReference type="SAM" id="Phobius"/>
    </source>
</evidence>
<dbReference type="InterPro" id="IPR006634">
    <property type="entry name" value="TLC-dom"/>
</dbReference>
<dbReference type="AlphaFoldDB" id="A0A814LE90"/>
<keyword evidence="2 5" id="KW-0812">Transmembrane</keyword>
<comment type="caution">
    <text evidence="8">The sequence shown here is derived from an EMBL/GenBank/DDBJ whole genome shotgun (WGS) entry which is preliminary data.</text>
</comment>
<feature type="transmembrane region" description="Helical" evidence="6">
    <location>
        <begin position="221"/>
        <end position="245"/>
    </location>
</feature>
<evidence type="ECO:0000313" key="12">
    <source>
        <dbReference type="EMBL" id="CAF4015558.1"/>
    </source>
</evidence>
<dbReference type="EMBL" id="CAJNOT010000861">
    <property type="protein sequence ID" value="CAF1097168.1"/>
    <property type="molecule type" value="Genomic_DNA"/>
</dbReference>
<dbReference type="EMBL" id="CAJNOO010000929">
    <property type="protein sequence ID" value="CAF1063980.1"/>
    <property type="molecule type" value="Genomic_DNA"/>
</dbReference>
<dbReference type="PANTHER" id="PTHR13439">
    <property type="entry name" value="CT120 PROTEIN"/>
    <property type="match status" value="1"/>
</dbReference>
<dbReference type="Proteomes" id="UP000663864">
    <property type="component" value="Unassembled WGS sequence"/>
</dbReference>
<keyword evidence="4 5" id="KW-0472">Membrane</keyword>
<dbReference type="InterPro" id="IPR050846">
    <property type="entry name" value="TLCD"/>
</dbReference>
<evidence type="ECO:0000256" key="1">
    <source>
        <dbReference type="ARBA" id="ARBA00004141"/>
    </source>
</evidence>
<gene>
    <name evidence="11" type="ORF">FNK824_LOCUS19657</name>
    <name evidence="13" type="ORF">JBS370_LOCUS33610</name>
    <name evidence="12" type="ORF">OTI717_LOCUS29799</name>
    <name evidence="8" type="ORF">RFH988_LOCUS17409</name>
    <name evidence="10" type="ORF">SEV965_LOCUS21192</name>
    <name evidence="9" type="ORF">ZHD862_LOCUS17398</name>
</gene>
<accession>A0A814LE90</accession>
<dbReference type="EMBL" id="CAJOBD010009880">
    <property type="protein sequence ID" value="CAF4143398.1"/>
    <property type="molecule type" value="Genomic_DNA"/>
</dbReference>
<evidence type="ECO:0000256" key="4">
    <source>
        <dbReference type="ARBA" id="ARBA00023136"/>
    </source>
</evidence>
<keyword evidence="3 6" id="KW-1133">Transmembrane helix</keyword>
<dbReference type="PROSITE" id="PS50922">
    <property type="entry name" value="TLC"/>
    <property type="match status" value="1"/>
</dbReference>
<reference evidence="8" key="1">
    <citation type="submission" date="2021-02" db="EMBL/GenBank/DDBJ databases">
        <authorList>
            <person name="Nowell W R."/>
        </authorList>
    </citation>
    <scope>NUCLEOTIDE SEQUENCE</scope>
</reference>
<feature type="domain" description="TLC" evidence="7">
    <location>
        <begin position="43"/>
        <end position="253"/>
    </location>
</feature>
<feature type="transmembrane region" description="Helical" evidence="6">
    <location>
        <begin position="20"/>
        <end position="40"/>
    </location>
</feature>
<dbReference type="Proteomes" id="UP000663874">
    <property type="component" value="Unassembled WGS sequence"/>
</dbReference>
<name>A0A814LE90_9BILA</name>
<dbReference type="Proteomes" id="UP000663882">
    <property type="component" value="Unassembled WGS sequence"/>
</dbReference>
<evidence type="ECO:0000313" key="14">
    <source>
        <dbReference type="Proteomes" id="UP000663882"/>
    </source>
</evidence>
<evidence type="ECO:0000256" key="5">
    <source>
        <dbReference type="PROSITE-ProRule" id="PRU00205"/>
    </source>
</evidence>
<evidence type="ECO:0000313" key="13">
    <source>
        <dbReference type="EMBL" id="CAF4143398.1"/>
    </source>
</evidence>
<dbReference type="GO" id="GO:0016020">
    <property type="term" value="C:membrane"/>
    <property type="evidence" value="ECO:0007669"/>
    <property type="project" value="UniProtKB-SubCell"/>
</dbReference>
<dbReference type="GO" id="GO:0055088">
    <property type="term" value="P:lipid homeostasis"/>
    <property type="evidence" value="ECO:0007669"/>
    <property type="project" value="TreeGrafter"/>
</dbReference>
<dbReference type="OrthoDB" id="10266980at2759"/>
<evidence type="ECO:0000256" key="3">
    <source>
        <dbReference type="ARBA" id="ARBA00022989"/>
    </source>
</evidence>
<organism evidence="8 14">
    <name type="scientific">Rotaria sordida</name>
    <dbReference type="NCBI Taxonomy" id="392033"/>
    <lineage>
        <taxon>Eukaryota</taxon>
        <taxon>Metazoa</taxon>
        <taxon>Spiralia</taxon>
        <taxon>Gnathifera</taxon>
        <taxon>Rotifera</taxon>
        <taxon>Eurotatoria</taxon>
        <taxon>Bdelloidea</taxon>
        <taxon>Philodinida</taxon>
        <taxon>Philodinidae</taxon>
        <taxon>Rotaria</taxon>
    </lineage>
</organism>
<dbReference type="GO" id="GO:0005783">
    <property type="term" value="C:endoplasmic reticulum"/>
    <property type="evidence" value="ECO:0007669"/>
    <property type="project" value="TreeGrafter"/>
</dbReference>
<evidence type="ECO:0000313" key="11">
    <source>
        <dbReference type="EMBL" id="CAF3883311.1"/>
    </source>
</evidence>